<comment type="caution">
    <text evidence="2">The sequence shown here is derived from an EMBL/GenBank/DDBJ whole genome shotgun (WGS) entry which is preliminary data.</text>
</comment>
<reference evidence="2" key="1">
    <citation type="submission" date="2021-01" db="EMBL/GenBank/DDBJ databases">
        <authorList>
            <person name="Lovell J.T."/>
            <person name="Bentley N."/>
            <person name="Bhattarai G."/>
            <person name="Jenkins J.W."/>
            <person name="Sreedasyam A."/>
            <person name="Alarcon Y."/>
            <person name="Bock C."/>
            <person name="Boston L."/>
            <person name="Carlson J."/>
            <person name="Cervantes K."/>
            <person name="Clermont K."/>
            <person name="Krom N."/>
            <person name="Kubenka K."/>
            <person name="Mamidi S."/>
            <person name="Mattison C."/>
            <person name="Monteros M."/>
            <person name="Pisani C."/>
            <person name="Plott C."/>
            <person name="Rajasekar S."/>
            <person name="Rhein H.S."/>
            <person name="Rohla C."/>
            <person name="Song M."/>
            <person name="Hilaire R.S."/>
            <person name="Shu S."/>
            <person name="Wells L."/>
            <person name="Wang X."/>
            <person name="Webber J."/>
            <person name="Heerema R.J."/>
            <person name="Klein P."/>
            <person name="Conner P."/>
            <person name="Grauke L."/>
            <person name="Grimwood J."/>
            <person name="Schmutz J."/>
            <person name="Randall J.J."/>
        </authorList>
    </citation>
    <scope>NUCLEOTIDE SEQUENCE</scope>
    <source>
        <tissue evidence="2">Leaf</tissue>
    </source>
</reference>
<dbReference type="PANTHER" id="PTHR34204">
    <property type="entry name" value="RNA-BINDING ASCH DOMAIN PROTEIN"/>
    <property type="match status" value="1"/>
</dbReference>
<proteinExistence type="predicted"/>
<evidence type="ECO:0000313" key="2">
    <source>
        <dbReference type="EMBL" id="KAG6730672.1"/>
    </source>
</evidence>
<sequence length="415" mass="46294">MSNFSSGLDVQTQINKKADSYATLEQPSEKMSPANLKDCMEELLRFTLESHINETLQFDLLLSKAFCYNLLKDDPTDTNSSPIDSSLGVPSYPLYKRLASSLLESIDSKTFCRSHCNFMLIPEGSSFKQKEAEWQKIVFHKGSELVNLMKTAVHELHVQEPFFSQLKDGQKTIEGRCAVGDYNRIASGSLILFNKCVIFEVQDVQRHASFSNMLGVESLAKVLPGVETIEEGVQIYRRFYTEEKERSNGVLAIYVSKVDVQPYILLATLLSGLSYEGVQGLLGLTHTTGTVLDALPPPRSTLLSSFMLPCKPNVEGCTLTHGARALEKHANRSSSKFWGTLKGNDSDKNKLAMDVIRHLMADCGWLNVHIVPPHGVVFEIRVADGYGARWSKDGSEFIGFLEPYVEDGHSKGWMH</sequence>
<dbReference type="SMART" id="SM01022">
    <property type="entry name" value="ASCH"/>
    <property type="match status" value="1"/>
</dbReference>
<protein>
    <recommendedName>
        <fullName evidence="1">ASCH domain-containing protein</fullName>
    </recommendedName>
</protein>
<dbReference type="EMBL" id="CM031825">
    <property type="protein sequence ID" value="KAG6730672.1"/>
    <property type="molecule type" value="Genomic_DNA"/>
</dbReference>
<dbReference type="Proteomes" id="UP000811246">
    <property type="component" value="Chromosome 1"/>
</dbReference>
<evidence type="ECO:0000259" key="1">
    <source>
        <dbReference type="SMART" id="SM01022"/>
    </source>
</evidence>
<accession>A0A922K9T4</accession>
<gene>
    <name evidence="2" type="ORF">I3842_01G092200</name>
</gene>
<dbReference type="CDD" id="cd06555">
    <property type="entry name" value="ASCH_PF0470_like"/>
    <property type="match status" value="1"/>
</dbReference>
<dbReference type="PANTHER" id="PTHR34204:SF2">
    <property type="entry name" value="RNA-BINDING ASCH DOMAIN PROTEIN"/>
    <property type="match status" value="1"/>
</dbReference>
<dbReference type="AlphaFoldDB" id="A0A922K9T4"/>
<organism evidence="2 3">
    <name type="scientific">Carya illinoinensis</name>
    <name type="common">Pecan</name>
    <dbReference type="NCBI Taxonomy" id="32201"/>
    <lineage>
        <taxon>Eukaryota</taxon>
        <taxon>Viridiplantae</taxon>
        <taxon>Streptophyta</taxon>
        <taxon>Embryophyta</taxon>
        <taxon>Tracheophyta</taxon>
        <taxon>Spermatophyta</taxon>
        <taxon>Magnoliopsida</taxon>
        <taxon>eudicotyledons</taxon>
        <taxon>Gunneridae</taxon>
        <taxon>Pentapetalae</taxon>
        <taxon>rosids</taxon>
        <taxon>fabids</taxon>
        <taxon>Fagales</taxon>
        <taxon>Juglandaceae</taxon>
        <taxon>Carya</taxon>
    </lineage>
</organism>
<feature type="domain" description="ASCH" evidence="1">
    <location>
        <begin position="156"/>
        <end position="259"/>
    </location>
</feature>
<dbReference type="Pfam" id="PF04266">
    <property type="entry name" value="ASCH"/>
    <property type="match status" value="1"/>
</dbReference>
<dbReference type="InterPro" id="IPR007374">
    <property type="entry name" value="ASCH_domain"/>
</dbReference>
<name>A0A922K9T4_CARIL</name>
<evidence type="ECO:0000313" key="3">
    <source>
        <dbReference type="Proteomes" id="UP000811246"/>
    </source>
</evidence>